<name>A0ABT4EWK9_9BACI</name>
<sequence length="690" mass="75536">MAQYYYDKFTSIKNETYDYYESVAIPGTRIAISNVDVVQMLNPLIPDNLGAGTVINPTTAYNGISIDKTGKIGMEKPIVNRDLKETVFKTLYEFTTNYGSYGHRYCYMQFTGPGAGTYKVNMFADYEEQNPGHFYTVTIYKLTPVVIKTTYSKGALVQANIAAEDGTYPADGRHTDGYWYVKKGAVGPTPPGTVTPIITSLLRPTANAKFVYLDNGWLVAAPYIKDTNTALFVSKDNGVTWEQGYMLGIGGVKDTTICAVGNSVAWIVQKDAQLLYYLYNLETHTLTVTGAILATDAISQNGAGASMFYDKSTGILHLAFSVRTSIYPSNYNIRYMNCVAAQGNAWTNAKMLTNSTELNKDNYAPSIVVKGNKIWIAYSIVQGSVFSIGILYSTNNSATFNNAYPVSASVQLATAPKLIMDSNDRFHLIYLKTTTTNGVAQLATLWSDSGTAWQEPTGNFLNDNKCTSATITYDKTNGNLWAMGFSPATSNVYAFMSKDRGLSWESSTLVNTDSQYPQLLHDPEFRLSFGRNTGSPPPYIHETSDKGVLLAGAIVKNNPPSIAVLSPSDNQTLYENDTFNISGDAYDADKDQSVTSYYQINSDSKKVLTTNISQTQIMLSKQLKFKAGKLYDGESAITGTLAEGVAHALKVWAEDSEKASSTIVERSFYVVPNRAPLLTVDEVVPSGTIN</sequence>
<keyword evidence="1" id="KW-0378">Hydrolase</keyword>
<proteinExistence type="predicted"/>
<protein>
    <submittedName>
        <fullName evidence="1">Glycoside hydrolase</fullName>
    </submittedName>
</protein>
<dbReference type="Gene3D" id="2.60.40.10">
    <property type="entry name" value="Immunoglobulins"/>
    <property type="match status" value="1"/>
</dbReference>
<dbReference type="CDD" id="cd15482">
    <property type="entry name" value="Sialidase_non-viral"/>
    <property type="match status" value="1"/>
</dbReference>
<dbReference type="InterPro" id="IPR036278">
    <property type="entry name" value="Sialidase_sf"/>
</dbReference>
<organism evidence="1 2">
    <name type="scientific">Lysinibacillus xylanilyticus</name>
    <dbReference type="NCBI Taxonomy" id="582475"/>
    <lineage>
        <taxon>Bacteria</taxon>
        <taxon>Bacillati</taxon>
        <taxon>Bacillota</taxon>
        <taxon>Bacilli</taxon>
        <taxon>Bacillales</taxon>
        <taxon>Bacillaceae</taxon>
        <taxon>Lysinibacillus</taxon>
    </lineage>
</organism>
<keyword evidence="2" id="KW-1185">Reference proteome</keyword>
<feature type="non-terminal residue" evidence="1">
    <location>
        <position position="690"/>
    </location>
</feature>
<dbReference type="RefSeq" id="WP_268639937.1">
    <property type="nucleotide sequence ID" value="NZ_JAMDLZ010000078.1"/>
</dbReference>
<evidence type="ECO:0000313" key="2">
    <source>
        <dbReference type="Proteomes" id="UP001527052"/>
    </source>
</evidence>
<dbReference type="Proteomes" id="UP001527052">
    <property type="component" value="Unassembled WGS sequence"/>
</dbReference>
<comment type="caution">
    <text evidence="1">The sequence shown here is derived from an EMBL/GenBank/DDBJ whole genome shotgun (WGS) entry which is preliminary data.</text>
</comment>
<dbReference type="EMBL" id="JAMDLZ010000078">
    <property type="protein sequence ID" value="MCY9550061.1"/>
    <property type="molecule type" value="Genomic_DNA"/>
</dbReference>
<reference evidence="1 2" key="1">
    <citation type="submission" date="2022-05" db="EMBL/GenBank/DDBJ databases">
        <title>Genome Sequencing of Bee-Associated Microbes.</title>
        <authorList>
            <person name="Dunlap C."/>
        </authorList>
    </citation>
    <scope>NUCLEOTIDE SEQUENCE [LARGE SCALE GENOMIC DNA]</scope>
    <source>
        <strain evidence="1 2">NRRL BD-083</strain>
    </source>
</reference>
<gene>
    <name evidence="1" type="ORF">M5W82_24650</name>
</gene>
<evidence type="ECO:0000313" key="1">
    <source>
        <dbReference type="EMBL" id="MCY9550061.1"/>
    </source>
</evidence>
<dbReference type="SUPFAM" id="SSF50939">
    <property type="entry name" value="Sialidases"/>
    <property type="match status" value="1"/>
</dbReference>
<dbReference type="Gene3D" id="2.120.10.10">
    <property type="match status" value="1"/>
</dbReference>
<dbReference type="InterPro" id="IPR013783">
    <property type="entry name" value="Ig-like_fold"/>
</dbReference>
<accession>A0ABT4EWK9</accession>
<dbReference type="GO" id="GO:0016787">
    <property type="term" value="F:hydrolase activity"/>
    <property type="evidence" value="ECO:0007669"/>
    <property type="project" value="UniProtKB-KW"/>
</dbReference>